<sequence length="130" mass="14693">MDGKLIFAIITITLALVFYTTGVFGERKAKTLNKNHVIIFWLGLIFDTIGTFTMGEIAKSGIEVMNPTSQSIHGITGALAIILMLFHAGWATWVLYKNDEKKKDTFHKFSITVWIIWLIPYFIGMFIGMS</sequence>
<reference evidence="3 4" key="1">
    <citation type="submission" date="2018-06" db="EMBL/GenBank/DDBJ databases">
        <authorList>
            <consortium name="IHU Genomes"/>
        </authorList>
    </citation>
    <scope>NUCLEOTIDE SEQUENCE [LARGE SCALE GENOMIC DNA]</scope>
    <source>
        <strain evidence="3 4">NEC25</strain>
    </source>
</reference>
<proteinExistence type="predicted"/>
<evidence type="ECO:0000313" key="3">
    <source>
        <dbReference type="EMBL" id="VCT83299.1"/>
    </source>
</evidence>
<evidence type="ECO:0000313" key="4">
    <source>
        <dbReference type="Proteomes" id="UP000431451"/>
    </source>
</evidence>
<gene>
    <name evidence="2" type="ORF">CNEO_44809</name>
    <name evidence="3" type="ORF">CNEONATNEC25_00894</name>
</gene>
<evidence type="ECO:0000256" key="1">
    <source>
        <dbReference type="SAM" id="Phobius"/>
    </source>
</evidence>
<feature type="transmembrane region" description="Helical" evidence="1">
    <location>
        <begin position="37"/>
        <end position="55"/>
    </location>
</feature>
<dbReference type="InterPro" id="IPR023813">
    <property type="entry name" value="HsmA-like"/>
</dbReference>
<name>A0A650LQL8_9CLOT</name>
<organism evidence="3 4">
    <name type="scientific">Clostridium neonatale</name>
    <dbReference type="NCBI Taxonomy" id="137838"/>
    <lineage>
        <taxon>Bacteria</taxon>
        <taxon>Bacillati</taxon>
        <taxon>Bacillota</taxon>
        <taxon>Clostridia</taxon>
        <taxon>Eubacteriales</taxon>
        <taxon>Clostridiaceae</taxon>
        <taxon>Clostridium</taxon>
    </lineage>
</organism>
<keyword evidence="1" id="KW-0472">Membrane</keyword>
<dbReference type="RefSeq" id="WP_159115724.1">
    <property type="nucleotide sequence ID" value="NZ_CAKJVE010000004.1"/>
</dbReference>
<dbReference type="AlphaFoldDB" id="A0A650LQL8"/>
<protein>
    <submittedName>
        <fullName evidence="2">Membrane protein</fullName>
    </submittedName>
</protein>
<keyword evidence="1" id="KW-1133">Transmembrane helix</keyword>
<feature type="transmembrane region" description="Helical" evidence="1">
    <location>
        <begin position="75"/>
        <end position="96"/>
    </location>
</feature>
<accession>A0A650LQL8</accession>
<reference evidence="2" key="2">
    <citation type="submission" date="2021-10" db="EMBL/GenBank/DDBJ databases">
        <authorList>
            <person name="Mesa V."/>
        </authorList>
    </citation>
    <scope>NUCLEOTIDE SEQUENCE</scope>
    <source>
        <strain evidence="2">CC3_PB</strain>
    </source>
</reference>
<dbReference type="Proteomes" id="UP000431451">
    <property type="component" value="Unassembled WGS sequence"/>
</dbReference>
<feature type="transmembrane region" description="Helical" evidence="1">
    <location>
        <begin position="108"/>
        <end position="129"/>
    </location>
</feature>
<dbReference type="Proteomes" id="UP000789738">
    <property type="component" value="Unassembled WGS sequence"/>
</dbReference>
<evidence type="ECO:0000313" key="2">
    <source>
        <dbReference type="EMBL" id="CAG9710500.1"/>
    </source>
</evidence>
<dbReference type="EMBL" id="CAKJVE010000004">
    <property type="protein sequence ID" value="CAG9710500.1"/>
    <property type="molecule type" value="Genomic_DNA"/>
</dbReference>
<dbReference type="EMBL" id="UWJD01000001">
    <property type="protein sequence ID" value="VCT83299.1"/>
    <property type="molecule type" value="Genomic_DNA"/>
</dbReference>
<keyword evidence="1" id="KW-0812">Transmembrane</keyword>
<dbReference type="NCBIfam" id="TIGR03987">
    <property type="entry name" value="HsmA family protein"/>
    <property type="match status" value="1"/>
</dbReference>
<dbReference type="GeneID" id="68876233"/>
<feature type="transmembrane region" description="Helical" evidence="1">
    <location>
        <begin position="6"/>
        <end position="25"/>
    </location>
</feature>